<keyword evidence="2" id="KW-1185">Reference proteome</keyword>
<organism evidence="1 2">
    <name type="scientific">Encephalitozoon romaleae (strain SJ-2008)</name>
    <name type="common">Microsporidian parasite</name>
    <dbReference type="NCBI Taxonomy" id="1178016"/>
    <lineage>
        <taxon>Eukaryota</taxon>
        <taxon>Fungi</taxon>
        <taxon>Fungi incertae sedis</taxon>
        <taxon>Microsporidia</taxon>
        <taxon>Unikaryonidae</taxon>
        <taxon>Encephalitozoon</taxon>
    </lineage>
</organism>
<name>I6ZK56_ENCRO</name>
<dbReference type="GeneID" id="20521949"/>
<dbReference type="Proteomes" id="UP000010094">
    <property type="component" value="Chromosome IXa"/>
</dbReference>
<gene>
    <name evidence="1" type="ordered locus">EROM_090100</name>
</gene>
<dbReference type="VEuPathDB" id="MicrosporidiaDB:EROM_090100"/>
<accession>I6ZK56</accession>
<protein>
    <submittedName>
        <fullName evidence="1">Uncharacterized protein</fullName>
    </submittedName>
</protein>
<evidence type="ECO:0000313" key="1">
    <source>
        <dbReference type="EMBL" id="AFN83628.1"/>
    </source>
</evidence>
<reference evidence="1" key="1">
    <citation type="journal article" date="2012" name="Proc. Natl. Acad. Sci. U.S.A.">
        <title>Gain and loss of multiple functionally related, horizontally transferred genes in the reduced genomes of two microsporidian parasites.</title>
        <authorList>
            <person name="Pombert J.-F."/>
            <person name="Selman M."/>
            <person name="Burki F."/>
            <person name="Bardell F.T."/>
            <person name="Farinelli L."/>
            <person name="Solter L.F."/>
            <person name="Whitman D.W."/>
            <person name="Weiss L.M."/>
            <person name="Corradi N."/>
            <person name="Keeling P.J."/>
        </authorList>
    </citation>
    <scope>NUCLEOTIDE SEQUENCE [LARGE SCALE GENOMIC DNA]</scope>
    <source>
        <strain evidence="1">SJ-2008</strain>
    </source>
</reference>
<sequence>MSIYLEKVRKIMDEFEGEDKEALIKHYIRVSKNVLLDDKEVKRSKLNLLGDLYAIDGGDEVNAIMNDVLEHKILQIRALILDLVEDDYTSDSKVIGRPEKWIKKIIKDAEETFNLDGEFGKRMFSIYNEKLLKEFCRIFISENRRFGTGGNQLLLNLYYYERFVQSKIKFDFQNFFDRMTSFFRDHCYKPKEELEEILDGK</sequence>
<dbReference type="AlphaFoldDB" id="I6ZK56"/>
<dbReference type="KEGG" id="ero:EROM_090100"/>
<dbReference type="HOGENOM" id="CLU_117729_0_0_1"/>
<dbReference type="EMBL" id="CP003526">
    <property type="protein sequence ID" value="AFN83628.1"/>
    <property type="molecule type" value="Genomic_DNA"/>
</dbReference>
<dbReference type="RefSeq" id="XP_009265125.1">
    <property type="nucleotide sequence ID" value="XM_009266850.1"/>
</dbReference>
<proteinExistence type="predicted"/>
<dbReference type="OrthoDB" id="2194483at2759"/>
<evidence type="ECO:0000313" key="2">
    <source>
        <dbReference type="Proteomes" id="UP000010094"/>
    </source>
</evidence>